<dbReference type="Proteomes" id="UP000533269">
    <property type="component" value="Unassembled WGS sequence"/>
</dbReference>
<evidence type="ECO:0000256" key="1">
    <source>
        <dbReference type="SAM" id="Phobius"/>
    </source>
</evidence>
<dbReference type="EMBL" id="JACHVY010000001">
    <property type="protein sequence ID" value="MBB2899664.1"/>
    <property type="molecule type" value="Genomic_DNA"/>
</dbReference>
<evidence type="ECO:0000313" key="2">
    <source>
        <dbReference type="EMBL" id="MBB2899664.1"/>
    </source>
</evidence>
<gene>
    <name evidence="2" type="ORF">FHR75_000452</name>
</gene>
<feature type="transmembrane region" description="Helical" evidence="1">
    <location>
        <begin position="58"/>
        <end position="78"/>
    </location>
</feature>
<reference evidence="2 3" key="1">
    <citation type="submission" date="2020-08" db="EMBL/GenBank/DDBJ databases">
        <title>The Agave Microbiome: Exploring the role of microbial communities in plant adaptations to desert environments.</title>
        <authorList>
            <person name="Partida-Martinez L.P."/>
        </authorList>
    </citation>
    <scope>NUCLEOTIDE SEQUENCE [LARGE SCALE GENOMIC DNA]</scope>
    <source>
        <strain evidence="2 3">AS2.23</strain>
    </source>
</reference>
<feature type="transmembrane region" description="Helical" evidence="1">
    <location>
        <begin position="12"/>
        <end position="38"/>
    </location>
</feature>
<sequence>MLEVSVTPRQLLVALLTAVAALSTVSYLFLLATVGFGVDAGPVVAARKFVDVNAETNLPSWFSAVLLTVVGLVTFEFGRRLLVAGARWRWHWVFLGLGFGYLSLDELVGLHEKLVAPMTAVVGDGGVFRYAWVAAALPAVVLVALLYTRFLLALPRRAAALTLLAGVLYVGGSVGLEMVANAFSDAGYSEQGLFLGTLQALEEACEMAGPVVFLHVVAGLAQRGRVVDVSAPRPVVRG</sequence>
<proteinExistence type="predicted"/>
<dbReference type="AlphaFoldDB" id="A0A7W4TIQ0"/>
<keyword evidence="1" id="KW-1133">Transmembrane helix</keyword>
<keyword evidence="1" id="KW-0472">Membrane</keyword>
<organism evidence="2 3">
    <name type="scientific">Kineococcus radiotolerans</name>
    <dbReference type="NCBI Taxonomy" id="131568"/>
    <lineage>
        <taxon>Bacteria</taxon>
        <taxon>Bacillati</taxon>
        <taxon>Actinomycetota</taxon>
        <taxon>Actinomycetes</taxon>
        <taxon>Kineosporiales</taxon>
        <taxon>Kineosporiaceae</taxon>
        <taxon>Kineococcus</taxon>
    </lineage>
</organism>
<accession>A0A7W4TIQ0</accession>
<feature type="transmembrane region" description="Helical" evidence="1">
    <location>
        <begin position="90"/>
        <end position="110"/>
    </location>
</feature>
<feature type="transmembrane region" description="Helical" evidence="1">
    <location>
        <begin position="160"/>
        <end position="183"/>
    </location>
</feature>
<evidence type="ECO:0000313" key="3">
    <source>
        <dbReference type="Proteomes" id="UP000533269"/>
    </source>
</evidence>
<feature type="transmembrane region" description="Helical" evidence="1">
    <location>
        <begin position="130"/>
        <end position="148"/>
    </location>
</feature>
<name>A0A7W4TIQ0_KINRA</name>
<dbReference type="RefSeq" id="WP_183390238.1">
    <property type="nucleotide sequence ID" value="NZ_JACHVY010000001.1"/>
</dbReference>
<protein>
    <submittedName>
        <fullName evidence="2">Uncharacterized protein</fullName>
    </submittedName>
</protein>
<comment type="caution">
    <text evidence="2">The sequence shown here is derived from an EMBL/GenBank/DDBJ whole genome shotgun (WGS) entry which is preliminary data.</text>
</comment>
<keyword evidence="1" id="KW-0812">Transmembrane</keyword>
<reference evidence="2 3" key="2">
    <citation type="submission" date="2020-08" db="EMBL/GenBank/DDBJ databases">
        <authorList>
            <person name="Partida-Martinez L."/>
            <person name="Huntemann M."/>
            <person name="Clum A."/>
            <person name="Wang J."/>
            <person name="Palaniappan K."/>
            <person name="Ritter S."/>
            <person name="Chen I.-M."/>
            <person name="Stamatis D."/>
            <person name="Reddy T."/>
            <person name="O'Malley R."/>
            <person name="Daum C."/>
            <person name="Shapiro N."/>
            <person name="Ivanova N."/>
            <person name="Kyrpides N."/>
            <person name="Woyke T."/>
        </authorList>
    </citation>
    <scope>NUCLEOTIDE SEQUENCE [LARGE SCALE GENOMIC DNA]</scope>
    <source>
        <strain evidence="2 3">AS2.23</strain>
    </source>
</reference>